<dbReference type="GO" id="GO:0008270">
    <property type="term" value="F:zinc ion binding"/>
    <property type="evidence" value="ECO:0007669"/>
    <property type="project" value="UniProtKB-UniRule"/>
</dbReference>
<dbReference type="HAMAP" id="MF_01962">
    <property type="entry name" value="Adenine_deaminase"/>
    <property type="match status" value="1"/>
</dbReference>
<comment type="cofactor">
    <cofactor evidence="4">
        <name>Zn(2+)</name>
        <dbReference type="ChEBI" id="CHEBI:29105"/>
    </cofactor>
    <text evidence="4">Binds 1 zinc ion per subunit.</text>
</comment>
<feature type="binding site" evidence="4">
    <location>
        <position position="279"/>
    </location>
    <ligand>
        <name>Zn(2+)</name>
        <dbReference type="ChEBI" id="CHEBI:29105"/>
        <note>catalytic</note>
    </ligand>
</feature>
<dbReference type="EC" id="3.5.4.2" evidence="4"/>
<protein>
    <recommendedName>
        <fullName evidence="4">Adenine deaminase</fullName>
        <shortName evidence="4">ADE</shortName>
        <ecNumber evidence="4">3.5.4.2</ecNumber>
    </recommendedName>
    <alternativeName>
        <fullName evidence="4">Adenine aminohydrolase</fullName>
        <shortName evidence="4">AAH</shortName>
    </alternativeName>
</protein>
<comment type="catalytic activity">
    <reaction evidence="4">
        <text>adenine + H2O + H(+) = hypoxanthine + NH4(+)</text>
        <dbReference type="Rhea" id="RHEA:23688"/>
        <dbReference type="ChEBI" id="CHEBI:15377"/>
        <dbReference type="ChEBI" id="CHEBI:15378"/>
        <dbReference type="ChEBI" id="CHEBI:16708"/>
        <dbReference type="ChEBI" id="CHEBI:17368"/>
        <dbReference type="ChEBI" id="CHEBI:28938"/>
        <dbReference type="EC" id="3.5.4.2"/>
    </reaction>
</comment>
<dbReference type="InterPro" id="IPR006330">
    <property type="entry name" value="Ado/ade_deaminase"/>
</dbReference>
<dbReference type="NCBIfam" id="TIGR01430">
    <property type="entry name" value="aden_deam"/>
    <property type="match status" value="1"/>
</dbReference>
<comment type="caution">
    <text evidence="4">Lacks conserved residue(s) required for the propagation of feature annotation.</text>
</comment>
<proteinExistence type="inferred from homology"/>
<dbReference type="CDD" id="cd01320">
    <property type="entry name" value="ADA"/>
    <property type="match status" value="1"/>
</dbReference>
<dbReference type="AlphaFoldDB" id="A0AAW5YWM2"/>
<dbReference type="SUPFAM" id="SSF51556">
    <property type="entry name" value="Metallo-dependent hydrolases"/>
    <property type="match status" value="1"/>
</dbReference>
<feature type="binding site" evidence="4">
    <location>
        <position position="19"/>
    </location>
    <ligand>
        <name>Zn(2+)</name>
        <dbReference type="ChEBI" id="CHEBI:29105"/>
        <note>catalytic</note>
    </ligand>
</feature>
<dbReference type="PANTHER" id="PTHR43114:SF7">
    <property type="entry name" value="ADENOSINE DEAMINASE DOMAIN-CONTAINING PROTEIN"/>
    <property type="match status" value="1"/>
</dbReference>
<evidence type="ECO:0000256" key="1">
    <source>
        <dbReference type="ARBA" id="ARBA00022723"/>
    </source>
</evidence>
<evidence type="ECO:0000256" key="4">
    <source>
        <dbReference type="HAMAP-Rule" id="MF_01962"/>
    </source>
</evidence>
<feature type="binding site" evidence="4">
    <location>
        <position position="198"/>
    </location>
    <ligand>
        <name>Zn(2+)</name>
        <dbReference type="ChEBI" id="CHEBI:29105"/>
        <note>catalytic</note>
    </ligand>
</feature>
<keyword evidence="4" id="KW-0546">Nucleotide metabolism</keyword>
<evidence type="ECO:0000313" key="7">
    <source>
        <dbReference type="Proteomes" id="UP001210502"/>
    </source>
</evidence>
<dbReference type="GO" id="GO:0006146">
    <property type="term" value="P:adenine catabolic process"/>
    <property type="evidence" value="ECO:0007669"/>
    <property type="project" value="UniProtKB-UniRule"/>
</dbReference>
<comment type="caution">
    <text evidence="6">The sequence shown here is derived from an EMBL/GenBank/DDBJ whole genome shotgun (WGS) entry which is preliminary data.</text>
</comment>
<comment type="function">
    <text evidence="4">Catalyzes the hydrolytic deamination of adenine to hypoxanthine. Plays an important role in the purine salvage pathway and in nitrogen catabolism.</text>
</comment>
<organism evidence="6 7">
    <name type="scientific">Lactobacillus delbrueckii</name>
    <dbReference type="NCBI Taxonomy" id="1584"/>
    <lineage>
        <taxon>Bacteria</taxon>
        <taxon>Bacillati</taxon>
        <taxon>Bacillota</taxon>
        <taxon>Bacilli</taxon>
        <taxon>Lactobacillales</taxon>
        <taxon>Lactobacillaceae</taxon>
        <taxon>Lactobacillus</taxon>
    </lineage>
</organism>
<keyword evidence="2 4" id="KW-0378">Hydrolase</keyword>
<evidence type="ECO:0000256" key="2">
    <source>
        <dbReference type="ARBA" id="ARBA00022801"/>
    </source>
</evidence>
<gene>
    <name evidence="6" type="primary">add</name>
    <name evidence="6" type="ORF">PF586_02010</name>
</gene>
<feature type="binding site" evidence="4">
    <location>
        <position position="280"/>
    </location>
    <ligand>
        <name>substrate</name>
    </ligand>
</feature>
<feature type="binding site" evidence="4">
    <location>
        <position position="21"/>
    </location>
    <ligand>
        <name>Zn(2+)</name>
        <dbReference type="ChEBI" id="CHEBI:29105"/>
        <note>catalytic</note>
    </ligand>
</feature>
<evidence type="ECO:0000256" key="3">
    <source>
        <dbReference type="ARBA" id="ARBA00022833"/>
    </source>
</evidence>
<evidence type="ECO:0000313" key="6">
    <source>
        <dbReference type="EMBL" id="MDA3767270.1"/>
    </source>
</evidence>
<sequence length="340" mass="38343">MSVNVTREFINGLPKAELHVHIEGTLEPDLKLKLAQKNQIDIGQKTIEEVSASYQFDDLASFLAVYYPAMNVLQTEDDFYELAMAYLRRASENNVRHAEIFFDPQAHTSRGISFATVINGLYRATVDARALNVDARLIMCFLRDYSRDSARKTLLESSAFRDKFIGVGLDSDEHNNPPMKFFNQFTQASADGLHVTAHADIDQKDSIEHIRELLEVIGSERIDHGTNVVEDPDLVEFAAKNKIGFTSCPLSNSFVSPEMKGKEVLELLDNGVKVSIHSDDPAYFGGYISDNYYALAKNFNLSQEQVVTLAKNSFETSWISKEQKALYLKEIDDYVNQFNA</sequence>
<name>A0AAW5YWM2_9LACO</name>
<dbReference type="PANTHER" id="PTHR43114">
    <property type="entry name" value="ADENINE DEAMINASE"/>
    <property type="match status" value="1"/>
</dbReference>
<evidence type="ECO:0000259" key="5">
    <source>
        <dbReference type="Pfam" id="PF00962"/>
    </source>
</evidence>
<dbReference type="InterPro" id="IPR032466">
    <property type="entry name" value="Metal_Hydrolase"/>
</dbReference>
<keyword evidence="3 4" id="KW-0862">Zinc</keyword>
<dbReference type="RefSeq" id="WP_147749280.1">
    <property type="nucleotide sequence ID" value="NZ_JAQIEY010000004.1"/>
</dbReference>
<dbReference type="GO" id="GO:0005829">
    <property type="term" value="C:cytosol"/>
    <property type="evidence" value="ECO:0007669"/>
    <property type="project" value="TreeGrafter"/>
</dbReference>
<dbReference type="GO" id="GO:0009117">
    <property type="term" value="P:nucleotide metabolic process"/>
    <property type="evidence" value="ECO:0007669"/>
    <property type="project" value="UniProtKB-KW"/>
</dbReference>
<dbReference type="InterPro" id="IPR028892">
    <property type="entry name" value="ADE"/>
</dbReference>
<dbReference type="EMBL" id="JAQIEY010000004">
    <property type="protein sequence ID" value="MDA3767270.1"/>
    <property type="molecule type" value="Genomic_DNA"/>
</dbReference>
<dbReference type="Gene3D" id="3.20.20.140">
    <property type="entry name" value="Metal-dependent hydrolases"/>
    <property type="match status" value="1"/>
</dbReference>
<reference evidence="6" key="1">
    <citation type="submission" date="2023-01" db="EMBL/GenBank/DDBJ databases">
        <title>Sequencing of the bacterial strains from artisanal fermented milk Matsoni.</title>
        <authorList>
            <person name="Rozman V."/>
            <person name="Accetto T."/>
            <person name="Bogovic Matijasic B."/>
        </authorList>
    </citation>
    <scope>NUCLEOTIDE SEQUENCE</scope>
    <source>
        <strain evidence="6">Lbl333</strain>
    </source>
</reference>
<dbReference type="GO" id="GO:0043103">
    <property type="term" value="P:hypoxanthine salvage"/>
    <property type="evidence" value="ECO:0007669"/>
    <property type="project" value="UniProtKB-UniRule"/>
</dbReference>
<dbReference type="GO" id="GO:0000034">
    <property type="term" value="F:adenine deaminase activity"/>
    <property type="evidence" value="ECO:0007669"/>
    <property type="project" value="UniProtKB-UniRule"/>
</dbReference>
<keyword evidence="1 4" id="KW-0479">Metal-binding</keyword>
<comment type="similarity">
    <text evidence="4">Belongs to the metallo-dependent hydrolases superfamily. Adenosine and AMP deaminases family. Adenine deaminase type 2 subfamily.</text>
</comment>
<accession>A0AAW5YWM2</accession>
<dbReference type="InterPro" id="IPR001365">
    <property type="entry name" value="A_deaminase_dom"/>
</dbReference>
<feature type="domain" description="Adenosine deaminase" evidence="5">
    <location>
        <begin position="14"/>
        <end position="333"/>
    </location>
</feature>
<dbReference type="Proteomes" id="UP001210502">
    <property type="component" value="Unassembled WGS sequence"/>
</dbReference>
<feature type="site" description="Important for catalytic activity" evidence="4">
    <location>
        <position position="224"/>
    </location>
</feature>
<dbReference type="Pfam" id="PF00962">
    <property type="entry name" value="A_deaminase"/>
    <property type="match status" value="1"/>
</dbReference>